<proteinExistence type="predicted"/>
<reference evidence="1 2" key="1">
    <citation type="submission" date="2017-05" db="EMBL/GenBank/DDBJ databases">
        <authorList>
            <person name="Varghese N."/>
            <person name="Submissions S."/>
        </authorList>
    </citation>
    <scope>NUCLEOTIDE SEQUENCE [LARGE SCALE GENOMIC DNA]</scope>
    <source>
        <strain evidence="1 2">DSM 19036</strain>
    </source>
</reference>
<dbReference type="Proteomes" id="UP000320300">
    <property type="component" value="Unassembled WGS sequence"/>
</dbReference>
<dbReference type="PANTHER" id="PTHR41317">
    <property type="entry name" value="PD-(D_E)XK NUCLEASE FAMILY TRANSPOSASE"/>
    <property type="match status" value="1"/>
</dbReference>
<protein>
    <recommendedName>
        <fullName evidence="3">PD-(D/E)XK nuclease family transposase</fullName>
    </recommendedName>
</protein>
<sequence>MTSNSLTMSEINRYINPLTDFGFKHFFGSEPNKGILLKFLNAVFEGKKQIVDVVFMPAQKNRDNGKSVLSELICKEKDETEFQVTIRRLDEEFFRNSSGKFSTGFFTEMESGKQGPEFLLKEMYVLILIDFTAGDTEDPYYREATFTKVNRKKNPAGRMGVKLLEIPAFQKAGNDLKTELDKWFYLLKHLRHLEQIPSSLQGESFAKVFEAAEFAALSPEQKDLYSAGLKKRKSIFKIYNPDQAAEEAIQKEMENGRLNKELEETFLEFFKKGYEAGFKEGMLEIAAELGGTH</sequence>
<dbReference type="PANTHER" id="PTHR41317:SF1">
    <property type="entry name" value="PD-(D_E)XK NUCLEASE FAMILY TRANSPOSASE"/>
    <property type="match status" value="1"/>
</dbReference>
<keyword evidence="2" id="KW-1185">Reference proteome</keyword>
<evidence type="ECO:0008006" key="3">
    <source>
        <dbReference type="Google" id="ProtNLM"/>
    </source>
</evidence>
<accession>A0A521E786</accession>
<evidence type="ECO:0000313" key="2">
    <source>
        <dbReference type="Proteomes" id="UP000320300"/>
    </source>
</evidence>
<gene>
    <name evidence="1" type="ORF">SAMN06265348_107141</name>
</gene>
<name>A0A521E786_9SPHI</name>
<dbReference type="Pfam" id="PF12784">
    <property type="entry name" value="PDDEXK_2"/>
    <property type="match status" value="1"/>
</dbReference>
<dbReference type="AlphaFoldDB" id="A0A521E786"/>
<dbReference type="EMBL" id="FXTN01000007">
    <property type="protein sequence ID" value="SMO79759.1"/>
    <property type="molecule type" value="Genomic_DNA"/>
</dbReference>
<evidence type="ECO:0000313" key="1">
    <source>
        <dbReference type="EMBL" id="SMO79759.1"/>
    </source>
</evidence>
<organism evidence="1 2">
    <name type="scientific">Pedobacter westerhofensis</name>
    <dbReference type="NCBI Taxonomy" id="425512"/>
    <lineage>
        <taxon>Bacteria</taxon>
        <taxon>Pseudomonadati</taxon>
        <taxon>Bacteroidota</taxon>
        <taxon>Sphingobacteriia</taxon>
        <taxon>Sphingobacteriales</taxon>
        <taxon>Sphingobacteriaceae</taxon>
        <taxon>Pedobacter</taxon>
    </lineage>
</organism>